<dbReference type="FunFam" id="1.10.510.10:FF:000300">
    <property type="entry name" value="Calmodulin-binding receptor-like cytoplasmic kinase 3"/>
    <property type="match status" value="1"/>
</dbReference>
<evidence type="ECO:0000256" key="11">
    <source>
        <dbReference type="SAM" id="MobiDB-lite"/>
    </source>
</evidence>
<dbReference type="GO" id="GO:0004674">
    <property type="term" value="F:protein serine/threonine kinase activity"/>
    <property type="evidence" value="ECO:0007669"/>
    <property type="project" value="UniProtKB-KW"/>
</dbReference>
<dbReference type="SMART" id="SM00220">
    <property type="entry name" value="S_TKc"/>
    <property type="match status" value="1"/>
</dbReference>
<evidence type="ECO:0000256" key="4">
    <source>
        <dbReference type="ARBA" id="ARBA00022741"/>
    </source>
</evidence>
<keyword evidence="13" id="KW-0675">Receptor</keyword>
<evidence type="ECO:0000256" key="10">
    <source>
        <dbReference type="RuleBase" id="RU000304"/>
    </source>
</evidence>
<evidence type="ECO:0000256" key="6">
    <source>
        <dbReference type="ARBA" id="ARBA00022840"/>
    </source>
</evidence>
<dbReference type="Proteomes" id="UP000030645">
    <property type="component" value="Unassembled WGS sequence"/>
</dbReference>
<keyword evidence="4 9" id="KW-0547">Nucleotide-binding</keyword>
<evidence type="ECO:0000256" key="5">
    <source>
        <dbReference type="ARBA" id="ARBA00022777"/>
    </source>
</evidence>
<comment type="similarity">
    <text evidence="10">Belongs to the protein kinase superfamily.</text>
</comment>
<organism evidence="13 14">
    <name type="scientific">Morus notabilis</name>
    <dbReference type="NCBI Taxonomy" id="981085"/>
    <lineage>
        <taxon>Eukaryota</taxon>
        <taxon>Viridiplantae</taxon>
        <taxon>Streptophyta</taxon>
        <taxon>Embryophyta</taxon>
        <taxon>Tracheophyta</taxon>
        <taxon>Spermatophyta</taxon>
        <taxon>Magnoliopsida</taxon>
        <taxon>eudicotyledons</taxon>
        <taxon>Gunneridae</taxon>
        <taxon>Pentapetalae</taxon>
        <taxon>rosids</taxon>
        <taxon>fabids</taxon>
        <taxon>Rosales</taxon>
        <taxon>Moraceae</taxon>
        <taxon>Moreae</taxon>
        <taxon>Morus</taxon>
    </lineage>
</organism>
<dbReference type="PANTHER" id="PTHR46008:SF48">
    <property type="entry name" value="PROTEIN KINASE DOMAIN-CONTAINING PROTEIN"/>
    <property type="match status" value="1"/>
</dbReference>
<gene>
    <name evidence="13" type="ORF">L484_022074</name>
</gene>
<evidence type="ECO:0000256" key="2">
    <source>
        <dbReference type="ARBA" id="ARBA00022527"/>
    </source>
</evidence>
<dbReference type="eggNOG" id="KOG1187">
    <property type="taxonomic scope" value="Eukaryota"/>
</dbReference>
<reference evidence="14" key="1">
    <citation type="submission" date="2013-01" db="EMBL/GenBank/DDBJ databases">
        <title>Draft Genome Sequence of a Mulberry Tree, Morus notabilis C.K. Schneid.</title>
        <authorList>
            <person name="He N."/>
            <person name="Zhao S."/>
        </authorList>
    </citation>
    <scope>NUCLEOTIDE SEQUENCE</scope>
</reference>
<dbReference type="AlphaFoldDB" id="W9RXG2"/>
<dbReference type="InterPro" id="IPR011009">
    <property type="entry name" value="Kinase-like_dom_sf"/>
</dbReference>
<keyword evidence="2 10" id="KW-0723">Serine/threonine-protein kinase</keyword>
<keyword evidence="3" id="KW-0808">Transferase</keyword>
<keyword evidence="5 13" id="KW-0418">Kinase</keyword>
<dbReference type="PANTHER" id="PTHR46008">
    <property type="entry name" value="LEAF RUST 10 DISEASE-RESISTANCE LOCUS RECEPTOR-LIKE PROTEIN KINASE-LIKE 1.4"/>
    <property type="match status" value="1"/>
</dbReference>
<keyword evidence="6 9" id="KW-0067">ATP-binding</keyword>
<evidence type="ECO:0000256" key="8">
    <source>
        <dbReference type="ARBA" id="ARBA00048679"/>
    </source>
</evidence>
<dbReference type="PROSITE" id="PS00107">
    <property type="entry name" value="PROTEIN_KINASE_ATP"/>
    <property type="match status" value="1"/>
</dbReference>
<dbReference type="OrthoDB" id="4062651at2759"/>
<dbReference type="EMBL" id="KE345330">
    <property type="protein sequence ID" value="EXC01497.1"/>
    <property type="molecule type" value="Genomic_DNA"/>
</dbReference>
<accession>W9RXG2</accession>
<feature type="compositionally biased region" description="Polar residues" evidence="11">
    <location>
        <begin position="415"/>
        <end position="429"/>
    </location>
</feature>
<feature type="domain" description="Protein kinase" evidence="12">
    <location>
        <begin position="123"/>
        <end position="416"/>
    </location>
</feature>
<dbReference type="SUPFAM" id="SSF56112">
    <property type="entry name" value="Protein kinase-like (PK-like)"/>
    <property type="match status" value="1"/>
</dbReference>
<feature type="compositionally biased region" description="Low complexity" evidence="11">
    <location>
        <begin position="1"/>
        <end position="15"/>
    </location>
</feature>
<dbReference type="Pfam" id="PF00069">
    <property type="entry name" value="Pkinase"/>
    <property type="match status" value="1"/>
</dbReference>
<evidence type="ECO:0000256" key="3">
    <source>
        <dbReference type="ARBA" id="ARBA00022679"/>
    </source>
</evidence>
<feature type="region of interest" description="Disordered" evidence="11">
    <location>
        <begin position="1"/>
        <end position="32"/>
    </location>
</feature>
<comment type="catalytic activity">
    <reaction evidence="7">
        <text>L-threonyl-[protein] + ATP = O-phospho-L-threonyl-[protein] + ADP + H(+)</text>
        <dbReference type="Rhea" id="RHEA:46608"/>
        <dbReference type="Rhea" id="RHEA-COMP:11060"/>
        <dbReference type="Rhea" id="RHEA-COMP:11605"/>
        <dbReference type="ChEBI" id="CHEBI:15378"/>
        <dbReference type="ChEBI" id="CHEBI:30013"/>
        <dbReference type="ChEBI" id="CHEBI:30616"/>
        <dbReference type="ChEBI" id="CHEBI:61977"/>
        <dbReference type="ChEBI" id="CHEBI:456216"/>
        <dbReference type="EC" id="2.7.11.1"/>
    </reaction>
</comment>
<dbReference type="InterPro" id="IPR017441">
    <property type="entry name" value="Protein_kinase_ATP_BS"/>
</dbReference>
<evidence type="ECO:0000259" key="12">
    <source>
        <dbReference type="PROSITE" id="PS50011"/>
    </source>
</evidence>
<dbReference type="PROSITE" id="PS50011">
    <property type="entry name" value="PROTEIN_KINASE_DOM"/>
    <property type="match status" value="1"/>
</dbReference>
<evidence type="ECO:0000256" key="7">
    <source>
        <dbReference type="ARBA" id="ARBA00047899"/>
    </source>
</evidence>
<dbReference type="GO" id="GO:0005524">
    <property type="term" value="F:ATP binding"/>
    <property type="evidence" value="ECO:0007669"/>
    <property type="project" value="UniProtKB-UniRule"/>
</dbReference>
<dbReference type="Gene3D" id="3.30.200.20">
    <property type="entry name" value="Phosphorylase Kinase, domain 1"/>
    <property type="match status" value="1"/>
</dbReference>
<proteinExistence type="inferred from homology"/>
<name>W9RXG2_9ROSA</name>
<dbReference type="STRING" id="981085.W9RXG2"/>
<dbReference type="EC" id="2.7.11.1" evidence="1"/>
<feature type="region of interest" description="Disordered" evidence="11">
    <location>
        <begin position="413"/>
        <end position="432"/>
    </location>
</feature>
<evidence type="ECO:0000313" key="13">
    <source>
        <dbReference type="EMBL" id="EXC01497.1"/>
    </source>
</evidence>
<sequence length="450" mass="50375">MKRTPSSSHSLQSSLRKQESSNDAPNNSHQNSSSALKYIRAAAKKVAGILTLTFLFKPRKATKKAIKNGQIRGVSSSIDLSTGSYQRSFSKFDSFGSSGTAASGLARTPNFSYEEIFKATQKFSPANIVGTGGFGEVYKGRLENGTFVAVKRAKKNTYDRVVSSEFKNEIITLSMIEHLNLVRLYGYLEHGDERIILVEYVGNGTLREHLDGTRGNGLEFAERLDIAIDVAHAVTYLHTYSDPPIIHRDIKSSNILITEKLRAKVADFGFARRAADQEVDATHISTQVKGTAGYLDPEYLRTYQLTDKSDVYSFGVLLVELMTGRHPIETKKPNSERLTIRWAMQKLKQGDSVLVMDPILRRTPASTMALEKILKLAHQCLASLRHSRPSMKKCGEVLWGIRKEFREKAFPPHPTFTSHHSANYPQTDSRQTRHITFGIEDEDSRKFISA</sequence>
<dbReference type="InterPro" id="IPR000719">
    <property type="entry name" value="Prot_kinase_dom"/>
</dbReference>
<dbReference type="PROSITE" id="PS00108">
    <property type="entry name" value="PROTEIN_KINASE_ST"/>
    <property type="match status" value="1"/>
</dbReference>
<feature type="compositionally biased region" description="Polar residues" evidence="11">
    <location>
        <begin position="21"/>
        <end position="32"/>
    </location>
</feature>
<evidence type="ECO:0000313" key="14">
    <source>
        <dbReference type="Proteomes" id="UP000030645"/>
    </source>
</evidence>
<protein>
    <recommendedName>
        <fullName evidence="1">non-specific serine/threonine protein kinase</fullName>
        <ecNumber evidence="1">2.7.11.1</ecNumber>
    </recommendedName>
</protein>
<dbReference type="KEGG" id="mnt:21404903"/>
<dbReference type="InterPro" id="IPR008271">
    <property type="entry name" value="Ser/Thr_kinase_AS"/>
</dbReference>
<feature type="binding site" evidence="9">
    <location>
        <position position="155"/>
    </location>
    <ligand>
        <name>ATP</name>
        <dbReference type="ChEBI" id="CHEBI:30616"/>
    </ligand>
</feature>
<evidence type="ECO:0000256" key="1">
    <source>
        <dbReference type="ARBA" id="ARBA00012513"/>
    </source>
</evidence>
<evidence type="ECO:0000256" key="9">
    <source>
        <dbReference type="PROSITE-ProRule" id="PRU10141"/>
    </source>
</evidence>
<comment type="catalytic activity">
    <reaction evidence="8">
        <text>L-seryl-[protein] + ATP = O-phospho-L-seryl-[protein] + ADP + H(+)</text>
        <dbReference type="Rhea" id="RHEA:17989"/>
        <dbReference type="Rhea" id="RHEA-COMP:9863"/>
        <dbReference type="Rhea" id="RHEA-COMP:11604"/>
        <dbReference type="ChEBI" id="CHEBI:15378"/>
        <dbReference type="ChEBI" id="CHEBI:29999"/>
        <dbReference type="ChEBI" id="CHEBI:30616"/>
        <dbReference type="ChEBI" id="CHEBI:83421"/>
        <dbReference type="ChEBI" id="CHEBI:456216"/>
        <dbReference type="EC" id="2.7.11.1"/>
    </reaction>
</comment>
<dbReference type="Gene3D" id="1.10.510.10">
    <property type="entry name" value="Transferase(Phosphotransferase) domain 1"/>
    <property type="match status" value="1"/>
</dbReference>
<keyword evidence="14" id="KW-1185">Reference proteome</keyword>